<dbReference type="Proteomes" id="UP000095283">
    <property type="component" value="Unplaced"/>
</dbReference>
<protein>
    <submittedName>
        <fullName evidence="3">Uncharacterized protein</fullName>
    </submittedName>
</protein>
<feature type="region of interest" description="Disordered" evidence="1">
    <location>
        <begin position="39"/>
        <end position="62"/>
    </location>
</feature>
<evidence type="ECO:0000256" key="1">
    <source>
        <dbReference type="SAM" id="MobiDB-lite"/>
    </source>
</evidence>
<dbReference type="WBParaSite" id="Hba_06233">
    <property type="protein sequence ID" value="Hba_06233"/>
    <property type="gene ID" value="Hba_06233"/>
</dbReference>
<keyword evidence="2" id="KW-1185">Reference proteome</keyword>
<accession>A0A1I7WM59</accession>
<proteinExistence type="predicted"/>
<evidence type="ECO:0000313" key="3">
    <source>
        <dbReference type="WBParaSite" id="Hba_06233"/>
    </source>
</evidence>
<sequence length="213" mass="24434">MHLIDAAQERVSLAHKEPENQVARLTMIYENTNKSEMKEMEDNNTVPNKNKNGYSAETERNIERGIPRDNSVEDISDITRYRSSNNHALHKDSATKPVRTPHLSIPKFNGSVKDLEEFWGMFETLVHYNRELSNMEKIMYLQDSLASELSPKITSRWYPQNRLAIISRPFDLPPAGSSPEECDETLDSIKTLVNQMTCQASMLLQNTTLCGWM</sequence>
<feature type="compositionally biased region" description="Polar residues" evidence="1">
    <location>
        <begin position="43"/>
        <end position="55"/>
    </location>
</feature>
<reference evidence="3" key="1">
    <citation type="submission" date="2016-11" db="UniProtKB">
        <authorList>
            <consortium name="WormBaseParasite"/>
        </authorList>
    </citation>
    <scope>IDENTIFICATION</scope>
</reference>
<organism evidence="2 3">
    <name type="scientific">Heterorhabditis bacteriophora</name>
    <name type="common">Entomopathogenic nematode worm</name>
    <dbReference type="NCBI Taxonomy" id="37862"/>
    <lineage>
        <taxon>Eukaryota</taxon>
        <taxon>Metazoa</taxon>
        <taxon>Ecdysozoa</taxon>
        <taxon>Nematoda</taxon>
        <taxon>Chromadorea</taxon>
        <taxon>Rhabditida</taxon>
        <taxon>Rhabditina</taxon>
        <taxon>Rhabditomorpha</taxon>
        <taxon>Strongyloidea</taxon>
        <taxon>Heterorhabditidae</taxon>
        <taxon>Heterorhabditis</taxon>
    </lineage>
</organism>
<evidence type="ECO:0000313" key="2">
    <source>
        <dbReference type="Proteomes" id="UP000095283"/>
    </source>
</evidence>
<dbReference type="AlphaFoldDB" id="A0A1I7WM59"/>
<name>A0A1I7WM59_HETBA</name>